<comment type="caution">
    <text evidence="5">The sequence shown here is derived from an EMBL/GenBank/DDBJ whole genome shotgun (WGS) entry which is preliminary data.</text>
</comment>
<feature type="domain" description="Mur ligase central" evidence="4">
    <location>
        <begin position="4"/>
        <end position="84"/>
    </location>
</feature>
<keyword evidence="3" id="KW-0067">ATP-binding</keyword>
<dbReference type="EMBL" id="JACBZH010000001">
    <property type="protein sequence ID" value="NYH92239.1"/>
    <property type="molecule type" value="Genomic_DNA"/>
</dbReference>
<keyword evidence="1" id="KW-0436">Ligase</keyword>
<evidence type="ECO:0000256" key="1">
    <source>
        <dbReference type="ARBA" id="ARBA00022598"/>
    </source>
</evidence>
<dbReference type="AlphaFoldDB" id="A0A852ZS46"/>
<keyword evidence="2" id="KW-0547">Nucleotide-binding</keyword>
<dbReference type="PANTHER" id="PTHR23135">
    <property type="entry name" value="MUR LIGASE FAMILY MEMBER"/>
    <property type="match status" value="1"/>
</dbReference>
<evidence type="ECO:0000256" key="3">
    <source>
        <dbReference type="ARBA" id="ARBA00022840"/>
    </source>
</evidence>
<name>A0A852ZS46_9ACTN</name>
<reference evidence="5 6" key="1">
    <citation type="submission" date="2020-07" db="EMBL/GenBank/DDBJ databases">
        <title>Sequencing the genomes of 1000 actinobacteria strains.</title>
        <authorList>
            <person name="Klenk H.-P."/>
        </authorList>
    </citation>
    <scope>NUCLEOTIDE SEQUENCE [LARGE SCALE GENOMIC DNA]</scope>
    <source>
        <strain evidence="5 6">DSM 18448</strain>
    </source>
</reference>
<organism evidence="5 6">
    <name type="scientific">Actinopolymorpha rutila</name>
    <dbReference type="NCBI Taxonomy" id="446787"/>
    <lineage>
        <taxon>Bacteria</taxon>
        <taxon>Bacillati</taxon>
        <taxon>Actinomycetota</taxon>
        <taxon>Actinomycetes</taxon>
        <taxon>Propionibacteriales</taxon>
        <taxon>Actinopolymorphaceae</taxon>
        <taxon>Actinopolymorpha</taxon>
    </lineage>
</organism>
<evidence type="ECO:0000256" key="2">
    <source>
        <dbReference type="ARBA" id="ARBA00022741"/>
    </source>
</evidence>
<evidence type="ECO:0000313" key="6">
    <source>
        <dbReference type="Proteomes" id="UP000579605"/>
    </source>
</evidence>
<dbReference type="Proteomes" id="UP000579605">
    <property type="component" value="Unassembled WGS sequence"/>
</dbReference>
<proteinExistence type="predicted"/>
<dbReference type="InterPro" id="IPR018109">
    <property type="entry name" value="Folylpolyglutamate_synth_CS"/>
</dbReference>
<dbReference type="InterPro" id="IPR013221">
    <property type="entry name" value="Mur_ligase_cen"/>
</dbReference>
<accession>A0A852ZS46</accession>
<dbReference type="PANTHER" id="PTHR23135:SF4">
    <property type="entry name" value="UDP-N-ACETYLMURAMOYL-L-ALANYL-D-GLUTAMATE--2,6-DIAMINOPIMELATE LIGASE MURE HOMOLOG, CHLOROPLASTIC"/>
    <property type="match status" value="1"/>
</dbReference>
<evidence type="ECO:0000259" key="4">
    <source>
        <dbReference type="Pfam" id="PF08245"/>
    </source>
</evidence>
<dbReference type="Pfam" id="PF08245">
    <property type="entry name" value="Mur_ligase_M"/>
    <property type="match status" value="1"/>
</dbReference>
<dbReference type="PROSITE" id="PS01011">
    <property type="entry name" value="FOLYLPOLYGLU_SYNT_1"/>
    <property type="match status" value="1"/>
</dbReference>
<keyword evidence="6" id="KW-1185">Reference proteome</keyword>
<dbReference type="Gene3D" id="3.40.1190.10">
    <property type="entry name" value="Mur-like, catalytic domain"/>
    <property type="match status" value="1"/>
</dbReference>
<dbReference type="InterPro" id="IPR036565">
    <property type="entry name" value="Mur-like_cat_sf"/>
</dbReference>
<protein>
    <submittedName>
        <fullName evidence="5">UDP-N-acetylmuramyl tripeptide synthase</fullName>
    </submittedName>
</protein>
<evidence type="ECO:0000313" key="5">
    <source>
        <dbReference type="EMBL" id="NYH92239.1"/>
    </source>
</evidence>
<dbReference type="GO" id="GO:0004326">
    <property type="term" value="F:tetrahydrofolylpolyglutamate synthase activity"/>
    <property type="evidence" value="ECO:0007669"/>
    <property type="project" value="InterPro"/>
</dbReference>
<dbReference type="GO" id="GO:0005524">
    <property type="term" value="F:ATP binding"/>
    <property type="evidence" value="ECO:0007669"/>
    <property type="project" value="UniProtKB-KW"/>
</dbReference>
<dbReference type="SUPFAM" id="SSF53623">
    <property type="entry name" value="MurD-like peptide ligases, catalytic domain"/>
    <property type="match status" value="1"/>
</dbReference>
<gene>
    <name evidence="5" type="ORF">F4554_004877</name>
</gene>
<sequence length="99" mass="10295">MIAVTGTNGKSSITHTMSGLLRTLGLRVGAIGTIGITLDGEALAVEQRTPTTPQATDLQYLLRQFVDRGATHVVMEASSIALASGGWTAPTWRSGVSPT</sequence>